<dbReference type="PRINTS" id="PR00071">
    <property type="entry name" value="HMGCOARDTASE"/>
</dbReference>
<protein>
    <recommendedName>
        <fullName evidence="3">3-hydroxy-3-methylglutaryl coenzyme A reductase</fullName>
        <shortName evidence="3">HMG-CoA reductase</shortName>
        <ecNumber evidence="3">1.1.1.88</ecNumber>
    </recommendedName>
</protein>
<dbReference type="RefSeq" id="WP_224528044.1">
    <property type="nucleotide sequence ID" value="NZ_JAIUJR010000004.1"/>
</dbReference>
<dbReference type="InterPro" id="IPR004553">
    <property type="entry name" value="HMG_CoA_Rdtase_bac-typ"/>
</dbReference>
<dbReference type="InterPro" id="IPR009029">
    <property type="entry name" value="HMG_CoA_Rdtase_sub-bd_dom_sf"/>
</dbReference>
<comment type="pathway">
    <text evidence="3">Metabolic intermediate metabolism; (R)-mevalonate degradation; (S)-3-hydroxy-3-methylglutaryl-CoA from (R)-mevalonate: step 1/1.</text>
</comment>
<dbReference type="SUPFAM" id="SSF56542">
    <property type="entry name" value="Substrate-binding domain of HMG-CoA reductase"/>
    <property type="match status" value="1"/>
</dbReference>
<dbReference type="InterPro" id="IPR023074">
    <property type="entry name" value="HMG_CoA_Rdtase_cat_sf"/>
</dbReference>
<dbReference type="CDD" id="cd00644">
    <property type="entry name" value="HMG-CoA_reductase_classII"/>
    <property type="match status" value="1"/>
</dbReference>
<name>A0ABS7XR36_9FLAO</name>
<evidence type="ECO:0000256" key="3">
    <source>
        <dbReference type="RuleBase" id="RU361219"/>
    </source>
</evidence>
<keyword evidence="2 3" id="KW-0560">Oxidoreductase</keyword>
<dbReference type="SUPFAM" id="SSF55035">
    <property type="entry name" value="NAD-binding domain of HMG-CoA reductase"/>
    <property type="match status" value="1"/>
</dbReference>
<keyword evidence="3" id="KW-0520">NAD</keyword>
<evidence type="ECO:0000313" key="4">
    <source>
        <dbReference type="EMBL" id="MCA0132482.1"/>
    </source>
</evidence>
<dbReference type="InterPro" id="IPR009023">
    <property type="entry name" value="HMG_CoA_Rdtase_NAD(P)-bd_sf"/>
</dbReference>
<keyword evidence="5" id="KW-1185">Reference proteome</keyword>
<evidence type="ECO:0000256" key="1">
    <source>
        <dbReference type="ARBA" id="ARBA00007661"/>
    </source>
</evidence>
<gene>
    <name evidence="4" type="ORF">LBU54_07785</name>
</gene>
<comment type="caution">
    <text evidence="4">The sequence shown here is derived from an EMBL/GenBank/DDBJ whole genome shotgun (WGS) entry which is preliminary data.</text>
</comment>
<dbReference type="NCBIfam" id="TIGR00532">
    <property type="entry name" value="HMG_CoA_R_NAD"/>
    <property type="match status" value="1"/>
</dbReference>
<dbReference type="EC" id="1.1.1.88" evidence="3"/>
<comment type="catalytic activity">
    <reaction evidence="3">
        <text>(R)-mevalonate + 2 NAD(+) + CoA = (3S)-3-hydroxy-3-methylglutaryl-CoA + 2 NADH + 2 H(+)</text>
        <dbReference type="Rhea" id="RHEA:14833"/>
        <dbReference type="ChEBI" id="CHEBI:15378"/>
        <dbReference type="ChEBI" id="CHEBI:36464"/>
        <dbReference type="ChEBI" id="CHEBI:43074"/>
        <dbReference type="ChEBI" id="CHEBI:57287"/>
        <dbReference type="ChEBI" id="CHEBI:57540"/>
        <dbReference type="ChEBI" id="CHEBI:57945"/>
        <dbReference type="EC" id="1.1.1.88"/>
    </reaction>
</comment>
<reference evidence="5" key="1">
    <citation type="submission" date="2023-07" db="EMBL/GenBank/DDBJ databases">
        <authorList>
            <person name="Yue Y."/>
        </authorList>
    </citation>
    <scope>NUCLEOTIDE SEQUENCE [LARGE SCALE GENOMIC DNA]</scope>
    <source>
        <strain evidence="5">D23</strain>
    </source>
</reference>
<proteinExistence type="inferred from homology"/>
<dbReference type="Gene3D" id="1.10.8.660">
    <property type="match status" value="1"/>
</dbReference>
<organism evidence="4 5">
    <name type="scientific">Winogradskyella alexanderae</name>
    <dbReference type="NCBI Taxonomy" id="2877123"/>
    <lineage>
        <taxon>Bacteria</taxon>
        <taxon>Pseudomonadati</taxon>
        <taxon>Bacteroidota</taxon>
        <taxon>Flavobacteriia</taxon>
        <taxon>Flavobacteriales</taxon>
        <taxon>Flavobacteriaceae</taxon>
        <taxon>Winogradskyella</taxon>
    </lineage>
</organism>
<dbReference type="PANTHER" id="PTHR10572">
    <property type="entry name" value="3-HYDROXY-3-METHYLGLUTARYL-COENZYME A REDUCTASE"/>
    <property type="match status" value="1"/>
</dbReference>
<dbReference type="InterPro" id="IPR002202">
    <property type="entry name" value="HMG_CoA_Rdtase"/>
</dbReference>
<dbReference type="Proteomes" id="UP001198901">
    <property type="component" value="Unassembled WGS sequence"/>
</dbReference>
<dbReference type="GO" id="GO:0140643">
    <property type="term" value="F:hydroxymethylglutaryl-CoA reductase (NADH) activity"/>
    <property type="evidence" value="ECO:0007669"/>
    <property type="project" value="UniProtKB-EC"/>
</dbReference>
<evidence type="ECO:0000256" key="2">
    <source>
        <dbReference type="ARBA" id="ARBA00023002"/>
    </source>
</evidence>
<sequence length="438" mass="49057">MSNMIAGFSKLSKPEKIEWLLNTYFLDIEASRALVKQYWNTDEKLQKLHDEFIENTITNYYLPLGVAPNFLINNSLYAVPMAIEESSVVAAASKAAKFWLERGGFKTEVISTEKIGQVHFTFNGSYNKLQAFFDIVKPILIEDTSDITKNMERRGGGILDIELRDKTEQLKNYFQLHATFETLDAMGANFINSCLEQFASTLKREASNYPVFNEEEKNIDIIMSILSNYVPNCLVKAEVSCKVEDLKSKDISDPLLFATKFKQAVNIAEIEPYRAVTHNKGIMNGIDAVVLATGNDFRAVEAGVHAYASRNGTYSSLTHCTIDDGIFKFWIEIPLALGTVGGLTSLHPLVKFSLEMLQNPTAKKLMQIVAVAGLAQNFAAVKSLTTTGIQQGHMKMHLMNILNQFEATDYEKSKLIEYFKSNVVTHSAVVEAIKNLRN</sequence>
<comment type="similarity">
    <text evidence="1 3">Belongs to the HMG-CoA reductase family.</text>
</comment>
<dbReference type="Pfam" id="PF00368">
    <property type="entry name" value="HMG-CoA_red"/>
    <property type="match status" value="1"/>
</dbReference>
<dbReference type="PANTHER" id="PTHR10572:SF24">
    <property type="entry name" value="3-HYDROXY-3-METHYLGLUTARYL-COENZYME A REDUCTASE"/>
    <property type="match status" value="1"/>
</dbReference>
<dbReference type="Gene3D" id="3.90.770.10">
    <property type="entry name" value="3-hydroxy-3-methylglutaryl-coenzyme A Reductase, Chain A, domain 2"/>
    <property type="match status" value="2"/>
</dbReference>
<accession>A0ABS7XR36</accession>
<dbReference type="PROSITE" id="PS50065">
    <property type="entry name" value="HMG_COA_REDUCTASE_4"/>
    <property type="match status" value="1"/>
</dbReference>
<dbReference type="EMBL" id="JAIUJR010000004">
    <property type="protein sequence ID" value="MCA0132482.1"/>
    <property type="molecule type" value="Genomic_DNA"/>
</dbReference>
<evidence type="ECO:0000313" key="5">
    <source>
        <dbReference type="Proteomes" id="UP001198901"/>
    </source>
</evidence>